<dbReference type="PANTHER" id="PTHR14969">
    <property type="entry name" value="SPHINGOSINE-1-PHOSPHATE PHOSPHOHYDROLASE"/>
    <property type="match status" value="1"/>
</dbReference>
<feature type="domain" description="Phosphatidic acid phosphatase type 2/haloperoxidase" evidence="3">
    <location>
        <begin position="145"/>
        <end position="254"/>
    </location>
</feature>
<dbReference type="InterPro" id="IPR000326">
    <property type="entry name" value="PAP2/HPO"/>
</dbReference>
<evidence type="ECO:0000256" key="2">
    <source>
        <dbReference type="SAM" id="SignalP"/>
    </source>
</evidence>
<dbReference type="Pfam" id="PF01569">
    <property type="entry name" value="PAP2"/>
    <property type="match status" value="1"/>
</dbReference>
<gene>
    <name evidence="4" type="ORF">IRI77_16500</name>
</gene>
<keyword evidence="5" id="KW-1185">Reference proteome</keyword>
<feature type="chain" id="PRO_5032546297" evidence="2">
    <location>
        <begin position="20"/>
        <end position="260"/>
    </location>
</feature>
<dbReference type="AlphaFoldDB" id="A0A7S7NYD3"/>
<proteinExistence type="predicted"/>
<dbReference type="Proteomes" id="UP000593892">
    <property type="component" value="Chromosome"/>
</dbReference>
<protein>
    <submittedName>
        <fullName evidence="4">Phosphatase PAP2 family protein</fullName>
    </submittedName>
</protein>
<evidence type="ECO:0000313" key="4">
    <source>
        <dbReference type="EMBL" id="QOY91484.1"/>
    </source>
</evidence>
<evidence type="ECO:0000259" key="3">
    <source>
        <dbReference type="SMART" id="SM00014"/>
    </source>
</evidence>
<dbReference type="SMART" id="SM00014">
    <property type="entry name" value="acidPPc"/>
    <property type="match status" value="1"/>
</dbReference>
<sequence length="260" mass="27592">MRHWSVLLSLGLAGLTAFAQTPLDTPTDPEPEPAPPAVAAQPSPQPGNPATRFLRDVTADQKRIWTSPFHMTQRQFWTIAVPLVGGTVGLKALDRRISDSLPNTADQILWSGRVSRIGSGYGLAVGAGVTTLVGHYGHEPAATSMGRAGVEALASGLLVTYATKWVFWRERPDAPGGRGSLWSGGSSFPSGHTLSSFAVATAIAQNRKCPKWVAVTLYGVATAVSLSRVSSRRHFSADIYFGAFSGILIGRSVARAAENR</sequence>
<feature type="region of interest" description="Disordered" evidence="1">
    <location>
        <begin position="20"/>
        <end position="51"/>
    </location>
</feature>
<organism evidence="4 5">
    <name type="scientific">Paludibaculum fermentans</name>
    <dbReference type="NCBI Taxonomy" id="1473598"/>
    <lineage>
        <taxon>Bacteria</taxon>
        <taxon>Pseudomonadati</taxon>
        <taxon>Acidobacteriota</taxon>
        <taxon>Terriglobia</taxon>
        <taxon>Bryobacterales</taxon>
        <taxon>Bryobacteraceae</taxon>
        <taxon>Paludibaculum</taxon>
    </lineage>
</organism>
<keyword evidence="2" id="KW-0732">Signal</keyword>
<dbReference type="InterPro" id="IPR036938">
    <property type="entry name" value="PAP2/HPO_sf"/>
</dbReference>
<dbReference type="KEGG" id="pfer:IRI77_16500"/>
<feature type="signal peptide" evidence="2">
    <location>
        <begin position="1"/>
        <end position="19"/>
    </location>
</feature>
<dbReference type="PANTHER" id="PTHR14969:SF13">
    <property type="entry name" value="AT30094P"/>
    <property type="match status" value="1"/>
</dbReference>
<dbReference type="Gene3D" id="1.20.144.10">
    <property type="entry name" value="Phosphatidic acid phosphatase type 2/haloperoxidase"/>
    <property type="match status" value="1"/>
</dbReference>
<accession>A0A7S7NYD3</accession>
<evidence type="ECO:0000313" key="5">
    <source>
        <dbReference type="Proteomes" id="UP000593892"/>
    </source>
</evidence>
<evidence type="ECO:0000256" key="1">
    <source>
        <dbReference type="SAM" id="MobiDB-lite"/>
    </source>
</evidence>
<name>A0A7S7NYD3_PALFE</name>
<dbReference type="SUPFAM" id="SSF48317">
    <property type="entry name" value="Acid phosphatase/Vanadium-dependent haloperoxidase"/>
    <property type="match status" value="1"/>
</dbReference>
<dbReference type="EMBL" id="CP063849">
    <property type="protein sequence ID" value="QOY91484.1"/>
    <property type="molecule type" value="Genomic_DNA"/>
</dbReference>
<reference evidence="4 5" key="1">
    <citation type="submission" date="2020-10" db="EMBL/GenBank/DDBJ databases">
        <title>Complete genome sequence of Paludibaculum fermentans P105T, a facultatively anaerobic acidobacterium capable of dissimilatory Fe(III) reduction.</title>
        <authorList>
            <person name="Dedysh S.N."/>
            <person name="Beletsky A.V."/>
            <person name="Kulichevskaya I.S."/>
            <person name="Mardanov A.V."/>
            <person name="Ravin N.V."/>
        </authorList>
    </citation>
    <scope>NUCLEOTIDE SEQUENCE [LARGE SCALE GENOMIC DNA]</scope>
    <source>
        <strain evidence="4 5">P105</strain>
    </source>
</reference>
<dbReference type="RefSeq" id="WP_194453138.1">
    <property type="nucleotide sequence ID" value="NZ_CP063849.1"/>
</dbReference>